<dbReference type="eggNOG" id="ENOG502RZPZ">
    <property type="taxonomic scope" value="Eukaryota"/>
</dbReference>
<feature type="region of interest" description="Disordered" evidence="1">
    <location>
        <begin position="413"/>
        <end position="449"/>
    </location>
</feature>
<dbReference type="Pfam" id="PF13649">
    <property type="entry name" value="Methyltransf_25"/>
    <property type="match status" value="1"/>
</dbReference>
<name>A0A0W0EY47_MONRR</name>
<evidence type="ECO:0000313" key="3">
    <source>
        <dbReference type="EMBL" id="KTB28834.1"/>
    </source>
</evidence>
<dbReference type="AlphaFoldDB" id="A0A0W0EY47"/>
<evidence type="ECO:0000259" key="2">
    <source>
        <dbReference type="Pfam" id="PF13649"/>
    </source>
</evidence>
<dbReference type="InterPro" id="IPR029063">
    <property type="entry name" value="SAM-dependent_MTases_sf"/>
</dbReference>
<feature type="region of interest" description="Disordered" evidence="1">
    <location>
        <begin position="233"/>
        <end position="283"/>
    </location>
</feature>
<evidence type="ECO:0000313" key="4">
    <source>
        <dbReference type="Proteomes" id="UP000054988"/>
    </source>
</evidence>
<protein>
    <recommendedName>
        <fullName evidence="2">Methyltransferase domain-containing protein</fullName>
    </recommendedName>
</protein>
<dbReference type="GO" id="GO:0008168">
    <property type="term" value="F:methyltransferase activity"/>
    <property type="evidence" value="ECO:0007669"/>
    <property type="project" value="TreeGrafter"/>
</dbReference>
<dbReference type="CDD" id="cd02440">
    <property type="entry name" value="AdoMet_MTases"/>
    <property type="match status" value="1"/>
</dbReference>
<feature type="region of interest" description="Disordered" evidence="1">
    <location>
        <begin position="324"/>
        <end position="343"/>
    </location>
</feature>
<dbReference type="PANTHER" id="PTHR43591:SF24">
    <property type="entry name" value="2-METHOXY-6-POLYPRENYL-1,4-BENZOQUINOL METHYLASE, MITOCHONDRIAL"/>
    <property type="match status" value="1"/>
</dbReference>
<dbReference type="EMBL" id="LATX01002462">
    <property type="protein sequence ID" value="KTB28834.1"/>
    <property type="molecule type" value="Genomic_DNA"/>
</dbReference>
<evidence type="ECO:0000256" key="1">
    <source>
        <dbReference type="SAM" id="MobiDB-lite"/>
    </source>
</evidence>
<comment type="caution">
    <text evidence="3">The sequence shown here is derived from an EMBL/GenBank/DDBJ whole genome shotgun (WGS) entry which is preliminary data.</text>
</comment>
<proteinExistence type="predicted"/>
<dbReference type="Gene3D" id="3.40.50.150">
    <property type="entry name" value="Vaccinia Virus protein VP39"/>
    <property type="match status" value="1"/>
</dbReference>
<gene>
    <name evidence="3" type="ORF">WG66_18538</name>
</gene>
<sequence>MASTHDVEALLLKERVSRRKRGEVVYPLDYTADILNYDNWDHLWLMSCFRGLTMHQFETPPKFVLDLGCGGGLWAIEAARQWPESTIIGFDTKDIQPRLYQIEAYSDLARRVKWVQGNLLDGLHFPPDYFDLVRIARIGLGVPEDEWQFVLEEVSRVMKPGAVLEIIEEDLIFPYGEFSRPRPRPSPLTIDLPMNDSPISGTVSARSSLASSNPWISSQEDLLDFTSKKTNLSPLQESPTSLSPPPSTHSIPRTPHSLRSHSSHFLPQPTIPNPSYQSHPQDHSRLKSAWDAMLSQRFLTPQLVTVLPFYLSFCFTDVKTHPPLQIELPPNSSGTRNCRDHQSENFDPIRQFTLHPTSRRLSDADDSSSLDSENSELRKPVSNWASMHLQRSVQMVIACKESIWVEYQRMYSPDLPPVSGRRKDGQYFPSNSKSSARESFDRAWTNWEK</sequence>
<organism evidence="3 4">
    <name type="scientific">Moniliophthora roreri</name>
    <name type="common">Frosty pod rot fungus</name>
    <name type="synonym">Monilia roreri</name>
    <dbReference type="NCBI Taxonomy" id="221103"/>
    <lineage>
        <taxon>Eukaryota</taxon>
        <taxon>Fungi</taxon>
        <taxon>Dikarya</taxon>
        <taxon>Basidiomycota</taxon>
        <taxon>Agaricomycotina</taxon>
        <taxon>Agaricomycetes</taxon>
        <taxon>Agaricomycetidae</taxon>
        <taxon>Agaricales</taxon>
        <taxon>Marasmiineae</taxon>
        <taxon>Marasmiaceae</taxon>
        <taxon>Moniliophthora</taxon>
    </lineage>
</organism>
<dbReference type="PANTHER" id="PTHR43591">
    <property type="entry name" value="METHYLTRANSFERASE"/>
    <property type="match status" value="1"/>
</dbReference>
<dbReference type="InterPro" id="IPR041698">
    <property type="entry name" value="Methyltransf_25"/>
</dbReference>
<feature type="compositionally biased region" description="Basic and acidic residues" evidence="1">
    <location>
        <begin position="435"/>
        <end position="449"/>
    </location>
</feature>
<dbReference type="Proteomes" id="UP000054988">
    <property type="component" value="Unassembled WGS sequence"/>
</dbReference>
<accession>A0A0W0EY47</accession>
<reference evidence="3 4" key="1">
    <citation type="submission" date="2015-12" db="EMBL/GenBank/DDBJ databases">
        <title>Draft genome sequence of Moniliophthora roreri, the causal agent of frosty pod rot of cacao.</title>
        <authorList>
            <person name="Aime M.C."/>
            <person name="Diaz-Valderrama J.R."/>
            <person name="Kijpornyongpan T."/>
            <person name="Phillips-Mora W."/>
        </authorList>
    </citation>
    <scope>NUCLEOTIDE SEQUENCE [LARGE SCALE GENOMIC DNA]</scope>
    <source>
        <strain evidence="3 4">MCA 2952</strain>
    </source>
</reference>
<feature type="region of interest" description="Disordered" evidence="1">
    <location>
        <begin position="355"/>
        <end position="376"/>
    </location>
</feature>
<feature type="domain" description="Methyltransferase" evidence="2">
    <location>
        <begin position="64"/>
        <end position="161"/>
    </location>
</feature>
<dbReference type="SUPFAM" id="SSF53335">
    <property type="entry name" value="S-adenosyl-L-methionine-dependent methyltransferases"/>
    <property type="match status" value="1"/>
</dbReference>